<comment type="caution">
    <text evidence="1">The sequence shown here is derived from an EMBL/GenBank/DDBJ whole genome shotgun (WGS) entry which is preliminary data.</text>
</comment>
<proteinExistence type="predicted"/>
<evidence type="ECO:0000313" key="2">
    <source>
        <dbReference type="Proteomes" id="UP000475265"/>
    </source>
</evidence>
<dbReference type="AlphaFoldDB" id="A0A6L5BX59"/>
<reference evidence="1 2" key="1">
    <citation type="submission" date="2019-12" db="EMBL/GenBank/DDBJ databases">
        <title>Endophytic bacteria associated with Panax ginseng seedlings.</title>
        <authorList>
            <person name="Park J.M."/>
            <person name="Shin R."/>
            <person name="Jo S.H."/>
        </authorList>
    </citation>
    <scope>NUCLEOTIDE SEQUENCE [LARGE SCALE GENOMIC DNA]</scope>
    <source>
        <strain evidence="1 2">PgKB32</strain>
    </source>
</reference>
<protein>
    <submittedName>
        <fullName evidence="1">Uncharacterized protein</fullName>
    </submittedName>
</protein>
<name>A0A6L5BX59_9PSED</name>
<sequence>MLLAKSCAKQFNVKNGTLMLGTLNEYRETEDEQIGDKREGKIQFNLRFDGDVTISKQWFNTLQPGGWQIGDVKPINLPGYTAAHFHHVRTVGIDEHTVTLRDSSATIWREALNCFIFCMSEVKKTYECIDIFPTYDDYWYVNSLNAQHFGEMIGRTLFDKIQSGRASGNHIIPANVDITNLKIHMRHELVKYTDRDILITSETAYTLDALINQLRDMAFVKPTLFKKEKEYRFHYTILSNNKIIEPLVNRLVINSEHLVRHVFSV</sequence>
<dbReference type="EMBL" id="JAAAXX010000001">
    <property type="protein sequence ID" value="KAF2393159.1"/>
    <property type="molecule type" value="Genomic_DNA"/>
</dbReference>
<organism evidence="1 2">
    <name type="scientific">Pseudomonas frederiksbergensis</name>
    <dbReference type="NCBI Taxonomy" id="104087"/>
    <lineage>
        <taxon>Bacteria</taxon>
        <taxon>Pseudomonadati</taxon>
        <taxon>Pseudomonadota</taxon>
        <taxon>Gammaproteobacteria</taxon>
        <taxon>Pseudomonadales</taxon>
        <taxon>Pseudomonadaceae</taxon>
        <taxon>Pseudomonas</taxon>
    </lineage>
</organism>
<accession>A0A6L5BX59</accession>
<evidence type="ECO:0000313" key="1">
    <source>
        <dbReference type="EMBL" id="KAF2393159.1"/>
    </source>
</evidence>
<dbReference type="Proteomes" id="UP000475265">
    <property type="component" value="Unassembled WGS sequence"/>
</dbReference>
<gene>
    <name evidence="1" type="ORF">FX983_01120</name>
</gene>
<dbReference type="RefSeq" id="WP_163908810.1">
    <property type="nucleotide sequence ID" value="NZ_JAAAXX010000001.1"/>
</dbReference>